<evidence type="ECO:0008006" key="3">
    <source>
        <dbReference type="Google" id="ProtNLM"/>
    </source>
</evidence>
<sequence length="90" mass="10429">MVEDRKILWQDLREIHMKQQGAYLALGDYNAILDPEDRKGGNPVREMEIVNFNEFLLDTSMTKMRSSGRSFTWTNIHVSSKIDRALVNGE</sequence>
<dbReference type="InterPro" id="IPR036691">
    <property type="entry name" value="Endo/exonu/phosph_ase_sf"/>
</dbReference>
<dbReference type="Proteomes" id="UP001234989">
    <property type="component" value="Chromosome 9"/>
</dbReference>
<dbReference type="PANTHER" id="PTHR33710">
    <property type="entry name" value="BNAC02G09200D PROTEIN"/>
    <property type="match status" value="1"/>
</dbReference>
<dbReference type="EMBL" id="CP133620">
    <property type="protein sequence ID" value="WMV46822.1"/>
    <property type="molecule type" value="Genomic_DNA"/>
</dbReference>
<evidence type="ECO:0000313" key="2">
    <source>
        <dbReference type="Proteomes" id="UP001234989"/>
    </source>
</evidence>
<dbReference type="SUPFAM" id="SSF56219">
    <property type="entry name" value="DNase I-like"/>
    <property type="match status" value="1"/>
</dbReference>
<dbReference type="AlphaFoldDB" id="A0AAF0UIJ6"/>
<organism evidence="1 2">
    <name type="scientific">Solanum verrucosum</name>
    <dbReference type="NCBI Taxonomy" id="315347"/>
    <lineage>
        <taxon>Eukaryota</taxon>
        <taxon>Viridiplantae</taxon>
        <taxon>Streptophyta</taxon>
        <taxon>Embryophyta</taxon>
        <taxon>Tracheophyta</taxon>
        <taxon>Spermatophyta</taxon>
        <taxon>Magnoliopsida</taxon>
        <taxon>eudicotyledons</taxon>
        <taxon>Gunneridae</taxon>
        <taxon>Pentapetalae</taxon>
        <taxon>asterids</taxon>
        <taxon>lamiids</taxon>
        <taxon>Solanales</taxon>
        <taxon>Solanaceae</taxon>
        <taxon>Solanoideae</taxon>
        <taxon>Solaneae</taxon>
        <taxon>Solanum</taxon>
    </lineage>
</organism>
<gene>
    <name evidence="1" type="ORF">MTR67_040207</name>
</gene>
<name>A0AAF0UIJ6_SOLVR</name>
<dbReference type="Gene3D" id="3.60.10.10">
    <property type="entry name" value="Endonuclease/exonuclease/phosphatase"/>
    <property type="match status" value="1"/>
</dbReference>
<dbReference type="PANTHER" id="PTHR33710:SF89">
    <property type="match status" value="1"/>
</dbReference>
<keyword evidence="2" id="KW-1185">Reference proteome</keyword>
<protein>
    <recommendedName>
        <fullName evidence="3">Reverse transcriptase</fullName>
    </recommendedName>
</protein>
<reference evidence="1" key="1">
    <citation type="submission" date="2023-08" db="EMBL/GenBank/DDBJ databases">
        <title>A de novo genome assembly of Solanum verrucosum Schlechtendal, a Mexican diploid species geographically isolated from the other diploid A-genome species in potato relatives.</title>
        <authorList>
            <person name="Hosaka K."/>
        </authorList>
    </citation>
    <scope>NUCLEOTIDE SEQUENCE</scope>
    <source>
        <tissue evidence="1">Young leaves</tissue>
    </source>
</reference>
<accession>A0AAF0UIJ6</accession>
<evidence type="ECO:0000313" key="1">
    <source>
        <dbReference type="EMBL" id="WMV46822.1"/>
    </source>
</evidence>
<proteinExistence type="predicted"/>